<comment type="caution">
    <text evidence="4">The sequence shown here is derived from an EMBL/GenBank/DDBJ whole genome shotgun (WGS) entry which is preliminary data.</text>
</comment>
<dbReference type="EMBL" id="JAMZEG020000002">
    <property type="protein sequence ID" value="MDE8603176.1"/>
    <property type="molecule type" value="Genomic_DNA"/>
</dbReference>
<dbReference type="InterPro" id="IPR012093">
    <property type="entry name" value="Pirin"/>
</dbReference>
<keyword evidence="5" id="KW-1185">Reference proteome</keyword>
<dbReference type="PANTHER" id="PTHR43212:SF3">
    <property type="entry name" value="QUERCETIN 2,3-DIOXYGENASE"/>
    <property type="match status" value="1"/>
</dbReference>
<organism evidence="4 5">
    <name type="scientific">Marinomonas maritima</name>
    <dbReference type="NCBI Taxonomy" id="2940935"/>
    <lineage>
        <taxon>Bacteria</taxon>
        <taxon>Pseudomonadati</taxon>
        <taxon>Pseudomonadota</taxon>
        <taxon>Gammaproteobacteria</taxon>
        <taxon>Oceanospirillales</taxon>
        <taxon>Oceanospirillaceae</taxon>
        <taxon>Marinomonas</taxon>
    </lineage>
</organism>
<name>A0ABT5WEC7_9GAMM</name>
<feature type="domain" description="Pirin N-terminal" evidence="3">
    <location>
        <begin position="57"/>
        <end position="123"/>
    </location>
</feature>
<evidence type="ECO:0000259" key="3">
    <source>
        <dbReference type="Pfam" id="PF02678"/>
    </source>
</evidence>
<protein>
    <submittedName>
        <fullName evidence="4">Pirin family protein</fullName>
    </submittedName>
</protein>
<evidence type="ECO:0000256" key="1">
    <source>
        <dbReference type="ARBA" id="ARBA00008416"/>
    </source>
</evidence>
<gene>
    <name evidence="4" type="ORF">M3I01_009660</name>
</gene>
<dbReference type="Proteomes" id="UP001139522">
    <property type="component" value="Unassembled WGS sequence"/>
</dbReference>
<reference evidence="4" key="1">
    <citation type="submission" date="2023-01" db="EMBL/GenBank/DDBJ databases">
        <title>Psychroserpens sp. MSW6 and Marinomonas sp. RSW2, isolated from seawater.</title>
        <authorList>
            <person name="Kristyanto S."/>
            <person name="Jung J."/>
            <person name="Kim J.M."/>
            <person name="Jeon C.O."/>
        </authorList>
    </citation>
    <scope>NUCLEOTIDE SEQUENCE</scope>
    <source>
        <strain evidence="4">RSW2</strain>
    </source>
</reference>
<accession>A0ABT5WEC7</accession>
<dbReference type="Gene3D" id="2.60.120.10">
    <property type="entry name" value="Jelly Rolls"/>
    <property type="match status" value="1"/>
</dbReference>
<dbReference type="SUPFAM" id="SSF51182">
    <property type="entry name" value="RmlC-like cupins"/>
    <property type="match status" value="1"/>
</dbReference>
<dbReference type="PANTHER" id="PTHR43212">
    <property type="entry name" value="QUERCETIN 2,3-DIOXYGENASE"/>
    <property type="match status" value="1"/>
</dbReference>
<proteinExistence type="inferred from homology"/>
<dbReference type="RefSeq" id="WP_275565053.1">
    <property type="nucleotide sequence ID" value="NZ_JAMZEG020000002.1"/>
</dbReference>
<dbReference type="InterPro" id="IPR011051">
    <property type="entry name" value="RmlC_Cupin_sf"/>
</dbReference>
<evidence type="ECO:0000313" key="4">
    <source>
        <dbReference type="EMBL" id="MDE8603176.1"/>
    </source>
</evidence>
<dbReference type="InterPro" id="IPR003829">
    <property type="entry name" value="Pirin_N_dom"/>
</dbReference>
<dbReference type="InterPro" id="IPR014710">
    <property type="entry name" value="RmlC-like_jellyroll"/>
</dbReference>
<evidence type="ECO:0000313" key="5">
    <source>
        <dbReference type="Proteomes" id="UP001139522"/>
    </source>
</evidence>
<comment type="similarity">
    <text evidence="1 2">Belongs to the pirin family.</text>
</comment>
<dbReference type="Pfam" id="PF02678">
    <property type="entry name" value="Pirin"/>
    <property type="match status" value="1"/>
</dbReference>
<evidence type="ECO:0000256" key="2">
    <source>
        <dbReference type="RuleBase" id="RU003457"/>
    </source>
</evidence>
<sequence length="234" mass="26007">MQILSRDSLLLGGVSGIKEHRLVTDSRIFGRHKEPQTWEGLGCMVYLADAQYQPKGESGMHPHSEIDVISVIVKGRVCHEGSLEHGKDLAAGDVQVQRAGGEGFEHNEINPDNCKNRMLQVWVLPEVKGQRAAYKFYRPKLDGMTRIYGGDESQSETFSSPTVIDIVHLQTSERMTLTGKQLSYVITGKGTFTEPHVNGEKCMHLAEEGDLVHSQNTTIIAKQNLHMLVVSQQT</sequence>